<name>Q3JVC4_BURP1</name>
<feature type="compositionally biased region" description="Basic residues" evidence="12">
    <location>
        <begin position="140"/>
        <end position="155"/>
    </location>
</feature>
<evidence type="ECO:0000313" key="16">
    <source>
        <dbReference type="Proteomes" id="UP000002700"/>
    </source>
</evidence>
<dbReference type="InterPro" id="IPR011010">
    <property type="entry name" value="DNA_brk_join_enz"/>
</dbReference>
<dbReference type="GO" id="GO:0009037">
    <property type="term" value="F:tyrosine-based site-specific recombinase activity"/>
    <property type="evidence" value="ECO:0007669"/>
    <property type="project" value="UniProtKB-UniRule"/>
</dbReference>
<evidence type="ECO:0000256" key="11">
    <source>
        <dbReference type="HAMAP-Rule" id="MF_01807"/>
    </source>
</evidence>
<feature type="region of interest" description="Disordered" evidence="12">
    <location>
        <begin position="1"/>
        <end position="24"/>
    </location>
</feature>
<feature type="active site" evidence="11">
    <location>
        <position position="359"/>
    </location>
</feature>
<gene>
    <name evidence="11 15" type="primary">xerD</name>
    <name evidence="15" type="ordered locus">BURPS1710b_1067</name>
</gene>
<dbReference type="InterPro" id="IPR013762">
    <property type="entry name" value="Integrase-like_cat_sf"/>
</dbReference>
<feature type="active site" evidence="11">
    <location>
        <position position="383"/>
    </location>
</feature>
<dbReference type="Proteomes" id="UP000002700">
    <property type="component" value="Chromosome I"/>
</dbReference>
<dbReference type="Pfam" id="PF00589">
    <property type="entry name" value="Phage_integrase"/>
    <property type="match status" value="1"/>
</dbReference>
<keyword evidence="10 11" id="KW-0131">Cell cycle</keyword>
<evidence type="ECO:0000256" key="2">
    <source>
        <dbReference type="ARBA" id="ARBA00010450"/>
    </source>
</evidence>
<dbReference type="GO" id="GO:0003677">
    <property type="term" value="F:DNA binding"/>
    <property type="evidence" value="ECO:0007669"/>
    <property type="project" value="UniProtKB-UniRule"/>
</dbReference>
<protein>
    <recommendedName>
        <fullName evidence="3 11">Tyrosine recombinase XerD</fullName>
    </recommendedName>
</protein>
<keyword evidence="5 11" id="KW-0132">Cell division</keyword>
<keyword evidence="7 11" id="KW-0229">DNA integration</keyword>
<dbReference type="InterPro" id="IPR011932">
    <property type="entry name" value="Recomb_XerD"/>
</dbReference>
<comment type="function">
    <text evidence="11">Site-specific tyrosine recombinase, which acts by catalyzing the cutting and rejoining of the recombining DNA molecules. The XerC-XerD complex is essential to convert dimers of the bacterial chromosome into monomers to permit their segregation at cell division. It also contributes to the segregational stability of plasmids.</text>
</comment>
<feature type="active site" evidence="11">
    <location>
        <position position="454"/>
    </location>
</feature>
<evidence type="ECO:0000256" key="4">
    <source>
        <dbReference type="ARBA" id="ARBA00022490"/>
    </source>
</evidence>
<feature type="domain" description="Core-binding (CB)" evidence="14">
    <location>
        <begin position="214"/>
        <end position="298"/>
    </location>
</feature>
<sequence>MTVWRAAGVSSGAPPSGENDVQRSNRCAVRQGRHPHRRVGRARDRLSARIDEARRAGHAARKAGGASDRTLFRARFRTFRLAARRGRYAVPASRVARDLRDSARRGADLRSDRQADRQRAAGGRPGVRRELFSARDSVSSRRRVGRARRLREPRRRGLLPQGQALAACTRGRAVLMARAVHACAADTAGGDAGRAPAQPADRPVDALAASPAWLDSRASIDLFCDAMWLEHGLSRNTLDAYRRDLQLFAQWLAARHVASVDHASEPTLTEYIAARSDGKATSSNRRLSVFRRYYGWAVREHRAAVDPTLRIASAKQAPRFPSTLSEAQVEALLAAPDVDTPLGLRDRTMLELMYASGLRVSELVTLKTVEVGLNEGVVRVTGKGSKERLVPFGEVAHGWIERYLRDARPALLGARAADALFVTARGDGMTRQQFWNIIKRHAQQADVRVHLSPHTLRHAFATHLLNHGADLRVVQLLLGHSDISTTQIYTHVARERLKTLHAAHHPRG</sequence>
<feature type="active site" description="O-(3'-phospho-DNA)-tyrosine intermediate" evidence="11">
    <location>
        <position position="489"/>
    </location>
</feature>
<feature type="region of interest" description="Disordered" evidence="12">
    <location>
        <begin position="101"/>
        <end position="155"/>
    </location>
</feature>
<reference evidence="15 16" key="1">
    <citation type="submission" date="2005-09" db="EMBL/GenBank/DDBJ databases">
        <authorList>
            <person name="Woods D.E."/>
            <person name="Nierman W.C."/>
        </authorList>
    </citation>
    <scope>NUCLEOTIDE SEQUENCE [LARGE SCALE GENOMIC DNA]</scope>
    <source>
        <strain evidence="15 16">1710b</strain>
    </source>
</reference>
<keyword evidence="6 11" id="KW-0159">Chromosome partition</keyword>
<dbReference type="PROSITE" id="PS51900">
    <property type="entry name" value="CB"/>
    <property type="match status" value="1"/>
</dbReference>
<feature type="domain" description="Tyr recombinase" evidence="13">
    <location>
        <begin position="319"/>
        <end position="502"/>
    </location>
</feature>
<dbReference type="HAMAP" id="MF_01807">
    <property type="entry name" value="Recomb_XerD"/>
    <property type="match status" value="1"/>
</dbReference>
<keyword evidence="4 11" id="KW-0963">Cytoplasm</keyword>
<evidence type="ECO:0000259" key="13">
    <source>
        <dbReference type="PROSITE" id="PS51898"/>
    </source>
</evidence>
<comment type="subcellular location">
    <subcellularLocation>
        <location evidence="1 11">Cytoplasm</location>
    </subcellularLocation>
</comment>
<evidence type="ECO:0000256" key="5">
    <source>
        <dbReference type="ARBA" id="ARBA00022618"/>
    </source>
</evidence>
<dbReference type="HAMAP" id="MF_01808">
    <property type="entry name" value="Recomb_XerC_XerD"/>
    <property type="match status" value="1"/>
</dbReference>
<evidence type="ECO:0000256" key="7">
    <source>
        <dbReference type="ARBA" id="ARBA00022908"/>
    </source>
</evidence>
<evidence type="ECO:0000313" key="15">
    <source>
        <dbReference type="EMBL" id="ABA48548.1"/>
    </source>
</evidence>
<dbReference type="KEGG" id="bpm:BURPS1710b_1067"/>
<dbReference type="InterPro" id="IPR004107">
    <property type="entry name" value="Integrase_SAM-like_N"/>
</dbReference>
<dbReference type="EMBL" id="CP000124">
    <property type="protein sequence ID" value="ABA48548.1"/>
    <property type="molecule type" value="Genomic_DNA"/>
</dbReference>
<dbReference type="InterPro" id="IPR002104">
    <property type="entry name" value="Integrase_catalytic"/>
</dbReference>
<dbReference type="GO" id="GO:0007059">
    <property type="term" value="P:chromosome segregation"/>
    <property type="evidence" value="ECO:0007669"/>
    <property type="project" value="UniProtKB-UniRule"/>
</dbReference>
<keyword evidence="8 11" id="KW-0238">DNA-binding</keyword>
<dbReference type="InterPro" id="IPR023009">
    <property type="entry name" value="Tyrosine_recombinase_XerC/XerD"/>
</dbReference>
<feature type="active site" evidence="11">
    <location>
        <position position="480"/>
    </location>
</feature>
<evidence type="ECO:0000256" key="6">
    <source>
        <dbReference type="ARBA" id="ARBA00022829"/>
    </source>
</evidence>
<evidence type="ECO:0000256" key="1">
    <source>
        <dbReference type="ARBA" id="ARBA00004496"/>
    </source>
</evidence>
<accession>Q3JVC4</accession>
<dbReference type="CDD" id="cd00798">
    <property type="entry name" value="INT_XerDC_C"/>
    <property type="match status" value="1"/>
</dbReference>
<dbReference type="PANTHER" id="PTHR30349:SF90">
    <property type="entry name" value="TYROSINE RECOMBINASE XERD"/>
    <property type="match status" value="1"/>
</dbReference>
<evidence type="ECO:0000256" key="12">
    <source>
        <dbReference type="SAM" id="MobiDB-lite"/>
    </source>
</evidence>
<dbReference type="EnsemblBacteria" id="ABA48548">
    <property type="protein sequence ID" value="ABA48548"/>
    <property type="gene ID" value="BURPS1710b_1067"/>
</dbReference>
<dbReference type="GO" id="GO:0051301">
    <property type="term" value="P:cell division"/>
    <property type="evidence" value="ECO:0007669"/>
    <property type="project" value="UniProtKB-KW"/>
</dbReference>
<dbReference type="Pfam" id="PF02899">
    <property type="entry name" value="Phage_int_SAM_1"/>
    <property type="match status" value="1"/>
</dbReference>
<evidence type="ECO:0000256" key="3">
    <source>
        <dbReference type="ARBA" id="ARBA00015810"/>
    </source>
</evidence>
<dbReference type="InterPro" id="IPR044068">
    <property type="entry name" value="CB"/>
</dbReference>
<dbReference type="PROSITE" id="PS51898">
    <property type="entry name" value="TYR_RECOMBINASE"/>
    <property type="match status" value="1"/>
</dbReference>
<organism evidence="15 16">
    <name type="scientific">Burkholderia pseudomallei (strain 1710b)</name>
    <dbReference type="NCBI Taxonomy" id="320372"/>
    <lineage>
        <taxon>Bacteria</taxon>
        <taxon>Pseudomonadati</taxon>
        <taxon>Pseudomonadota</taxon>
        <taxon>Betaproteobacteria</taxon>
        <taxon>Burkholderiales</taxon>
        <taxon>Burkholderiaceae</taxon>
        <taxon>Burkholderia</taxon>
        <taxon>pseudomallei group</taxon>
    </lineage>
</organism>
<dbReference type="Gene3D" id="1.10.443.10">
    <property type="entry name" value="Intergrase catalytic core"/>
    <property type="match status" value="1"/>
</dbReference>
<comment type="subunit">
    <text evidence="11">Forms a cyclic heterotetrameric complex composed of two molecules of XerC and two molecules of XerD.</text>
</comment>
<dbReference type="GO" id="GO:0005737">
    <property type="term" value="C:cytoplasm"/>
    <property type="evidence" value="ECO:0007669"/>
    <property type="project" value="UniProtKB-SubCell"/>
</dbReference>
<dbReference type="SUPFAM" id="SSF56349">
    <property type="entry name" value="DNA breaking-rejoining enzymes"/>
    <property type="match status" value="1"/>
</dbReference>
<evidence type="ECO:0000256" key="8">
    <source>
        <dbReference type="ARBA" id="ARBA00023125"/>
    </source>
</evidence>
<dbReference type="SUPFAM" id="SSF47823">
    <property type="entry name" value="lambda integrase-like, N-terminal domain"/>
    <property type="match status" value="1"/>
</dbReference>
<dbReference type="NCBIfam" id="TIGR02225">
    <property type="entry name" value="recomb_XerD"/>
    <property type="match status" value="1"/>
</dbReference>
<feature type="compositionally biased region" description="Basic and acidic residues" evidence="12">
    <location>
        <begin position="101"/>
        <end position="119"/>
    </location>
</feature>
<dbReference type="InterPro" id="IPR050090">
    <property type="entry name" value="Tyrosine_recombinase_XerCD"/>
</dbReference>
<comment type="similarity">
    <text evidence="2 11">Belongs to the 'phage' integrase family. XerD subfamily.</text>
</comment>
<keyword evidence="9 11" id="KW-0233">DNA recombination</keyword>
<dbReference type="HOGENOM" id="CLU_536059_0_0_4"/>
<dbReference type="Gene3D" id="1.10.150.130">
    <property type="match status" value="1"/>
</dbReference>
<evidence type="ECO:0000256" key="9">
    <source>
        <dbReference type="ARBA" id="ARBA00023172"/>
    </source>
</evidence>
<dbReference type="AlphaFoldDB" id="Q3JVC4"/>
<dbReference type="PANTHER" id="PTHR30349">
    <property type="entry name" value="PHAGE INTEGRASE-RELATED"/>
    <property type="match status" value="1"/>
</dbReference>
<dbReference type="GO" id="GO:0006313">
    <property type="term" value="P:DNA transposition"/>
    <property type="evidence" value="ECO:0007669"/>
    <property type="project" value="UniProtKB-UniRule"/>
</dbReference>
<dbReference type="NCBIfam" id="NF001399">
    <property type="entry name" value="PRK00283.1"/>
    <property type="match status" value="1"/>
</dbReference>
<feature type="active site" evidence="11">
    <location>
        <position position="457"/>
    </location>
</feature>
<proteinExistence type="inferred from homology"/>
<evidence type="ECO:0000256" key="10">
    <source>
        <dbReference type="ARBA" id="ARBA00023306"/>
    </source>
</evidence>
<dbReference type="InterPro" id="IPR010998">
    <property type="entry name" value="Integrase_recombinase_N"/>
</dbReference>
<evidence type="ECO:0000259" key="14">
    <source>
        <dbReference type="PROSITE" id="PS51900"/>
    </source>
</evidence>